<dbReference type="PROSITE" id="PS00108">
    <property type="entry name" value="PROTEIN_KINASE_ST"/>
    <property type="match status" value="1"/>
</dbReference>
<keyword evidence="1 8" id="KW-0808">Transferase</keyword>
<keyword evidence="6" id="KW-1133">Transmembrane helix</keyword>
<feature type="transmembrane region" description="Helical" evidence="6">
    <location>
        <begin position="751"/>
        <end position="772"/>
    </location>
</feature>
<feature type="transmembrane region" description="Helical" evidence="6">
    <location>
        <begin position="378"/>
        <end position="399"/>
    </location>
</feature>
<organism evidence="8 9">
    <name type="scientific">Novipirellula artificiosorum</name>
    <dbReference type="NCBI Taxonomy" id="2528016"/>
    <lineage>
        <taxon>Bacteria</taxon>
        <taxon>Pseudomonadati</taxon>
        <taxon>Planctomycetota</taxon>
        <taxon>Planctomycetia</taxon>
        <taxon>Pirellulales</taxon>
        <taxon>Pirellulaceae</taxon>
        <taxon>Novipirellula</taxon>
    </lineage>
</organism>
<dbReference type="PANTHER" id="PTHR43289:SF34">
    <property type="entry name" value="SERINE_THREONINE-PROTEIN KINASE YBDM-RELATED"/>
    <property type="match status" value="1"/>
</dbReference>
<feature type="transmembrane region" description="Helical" evidence="6">
    <location>
        <begin position="722"/>
        <end position="744"/>
    </location>
</feature>
<dbReference type="CDD" id="cd14014">
    <property type="entry name" value="STKc_PknB_like"/>
    <property type="match status" value="1"/>
</dbReference>
<keyword evidence="9" id="KW-1185">Reference proteome</keyword>
<protein>
    <submittedName>
        <fullName evidence="8">Serine/threonine-protein kinase PknB</fullName>
        <ecNumber evidence="8">2.7.11.1</ecNumber>
    </submittedName>
</protein>
<dbReference type="GO" id="GO:0004674">
    <property type="term" value="F:protein serine/threonine kinase activity"/>
    <property type="evidence" value="ECO:0007669"/>
    <property type="project" value="UniProtKB-EC"/>
</dbReference>
<keyword evidence="6" id="KW-0472">Membrane</keyword>
<dbReference type="Pfam" id="PF00069">
    <property type="entry name" value="Pkinase"/>
    <property type="match status" value="1"/>
</dbReference>
<reference evidence="8 9" key="1">
    <citation type="submission" date="2019-02" db="EMBL/GenBank/DDBJ databases">
        <title>Deep-cultivation of Planctomycetes and their phenomic and genomic characterization uncovers novel biology.</title>
        <authorList>
            <person name="Wiegand S."/>
            <person name="Jogler M."/>
            <person name="Boedeker C."/>
            <person name="Pinto D."/>
            <person name="Vollmers J."/>
            <person name="Rivas-Marin E."/>
            <person name="Kohn T."/>
            <person name="Peeters S.H."/>
            <person name="Heuer A."/>
            <person name="Rast P."/>
            <person name="Oberbeckmann S."/>
            <person name="Bunk B."/>
            <person name="Jeske O."/>
            <person name="Meyerdierks A."/>
            <person name="Storesund J.E."/>
            <person name="Kallscheuer N."/>
            <person name="Luecker S."/>
            <person name="Lage O.M."/>
            <person name="Pohl T."/>
            <person name="Merkel B.J."/>
            <person name="Hornburger P."/>
            <person name="Mueller R.-W."/>
            <person name="Bruemmer F."/>
            <person name="Labrenz M."/>
            <person name="Spormann A.M."/>
            <person name="Op Den Camp H."/>
            <person name="Overmann J."/>
            <person name="Amann R."/>
            <person name="Jetten M.S.M."/>
            <person name="Mascher T."/>
            <person name="Medema M.H."/>
            <person name="Devos D.P."/>
            <person name="Kaster A.-K."/>
            <person name="Ovreas L."/>
            <person name="Rohde M."/>
            <person name="Galperin M.Y."/>
            <person name="Jogler C."/>
        </authorList>
    </citation>
    <scope>NUCLEOTIDE SEQUENCE [LARGE SCALE GENOMIC DNA]</scope>
    <source>
        <strain evidence="8 9">Poly41</strain>
    </source>
</reference>
<dbReference type="AlphaFoldDB" id="A0A5C6E2J6"/>
<proteinExistence type="predicted"/>
<dbReference type="SMART" id="SM00220">
    <property type="entry name" value="S_TKc"/>
    <property type="match status" value="1"/>
</dbReference>
<keyword evidence="2 5" id="KW-0547">Nucleotide-binding</keyword>
<dbReference type="PANTHER" id="PTHR43289">
    <property type="entry name" value="MITOGEN-ACTIVATED PROTEIN KINASE KINASE KINASE 20-RELATED"/>
    <property type="match status" value="1"/>
</dbReference>
<dbReference type="InterPro" id="IPR008271">
    <property type="entry name" value="Ser/Thr_kinase_AS"/>
</dbReference>
<dbReference type="SUPFAM" id="SSF56112">
    <property type="entry name" value="Protein kinase-like (PK-like)"/>
    <property type="match status" value="1"/>
</dbReference>
<dbReference type="OrthoDB" id="232171at2"/>
<evidence type="ECO:0000259" key="7">
    <source>
        <dbReference type="PROSITE" id="PS50011"/>
    </source>
</evidence>
<evidence type="ECO:0000256" key="2">
    <source>
        <dbReference type="ARBA" id="ARBA00022741"/>
    </source>
</evidence>
<evidence type="ECO:0000313" key="9">
    <source>
        <dbReference type="Proteomes" id="UP000319143"/>
    </source>
</evidence>
<accession>A0A5C6E2J6</accession>
<dbReference type="EC" id="2.7.11.1" evidence="8"/>
<keyword evidence="3 8" id="KW-0418">Kinase</keyword>
<evidence type="ECO:0000256" key="3">
    <source>
        <dbReference type="ARBA" id="ARBA00022777"/>
    </source>
</evidence>
<comment type="caution">
    <text evidence="8">The sequence shown here is derived from an EMBL/GenBank/DDBJ whole genome shotgun (WGS) entry which is preliminary data.</text>
</comment>
<keyword evidence="6" id="KW-0812">Transmembrane</keyword>
<gene>
    <name evidence="8" type="primary">pknB_7</name>
    <name evidence="8" type="ORF">Poly41_10240</name>
</gene>
<feature type="transmembrane region" description="Helical" evidence="6">
    <location>
        <begin position="656"/>
        <end position="678"/>
    </location>
</feature>
<dbReference type="InterPro" id="IPR011009">
    <property type="entry name" value="Kinase-like_dom_sf"/>
</dbReference>
<evidence type="ECO:0000256" key="4">
    <source>
        <dbReference type="ARBA" id="ARBA00022840"/>
    </source>
</evidence>
<sequence length="824" mass="91239">MNLSNTEELPDPGDKNPVDLDERIGIVLQAWLERREERVAEDAEQLIMDHPELAPRLRACVESIDLLSGVATSIDAEQQACYPKIPDFEILGTLGRGGMGVVYEAKQLSLDRVVALKVLPLGTVNPLTAKRFQREAETAASLHHTHIVPIYAVGQHKGVHWYAMQRIVGLPLNQAFREHTDGVEIDEVVRIGVEAAEALEHAHHHGVLHRDIKPGNLLIEPEGHVWLTDFGLARRDADVTATVSGAILGTPRYMSPEQVFAPAGQSLDFRSDIYSLGATLFELATGTPLFDGPTPLDVLQQIRTFQAPSPRSIQARIPRDLDVVLKKCLEKDPNNRYQSAGDLADDLCAIRDGRPIKARGVPLWEVARRKLIRHRERVKFAVGMVMATAILLLGSAIVWRGRQEARKGMVRIVSPGGPFIASVYRMGDAVDPIATVTVPMQDPLVLDEASYQVRLAGEDQHSSLSRFDVSAGQLTRGLLVNRSEPFDAFDAIEIEGKELWLLRGDSPGEELLATIDAANARWAVDLGGRELTHLHESPHHPPLAELRSDKDVVCLVDLFDGREVWRSVAEIDRLNQRSLFEEPTPRVQGNADGYSIVHQARDGIRSTTIRDPSPSSELRNALARLPPQARDRRFERLSPMSPFWGGNTVRSTLSSIVIGIAQTCLAILLPLGYLVHAVRKRSFSLLYLLLAPVVVVFAMLTWQSLLDPSKSLSSDPNVRQGWPITLIAGLFLTAALYALTHLIVRKNYIALGGIFLVACCLTSASAVIPILFQRMSREGQWYTITVADIAFLFVMMLLYTTLFGFPIVKLVQWIRKITGRVSHG</sequence>
<dbReference type="InterPro" id="IPR000719">
    <property type="entry name" value="Prot_kinase_dom"/>
</dbReference>
<evidence type="ECO:0000256" key="6">
    <source>
        <dbReference type="SAM" id="Phobius"/>
    </source>
</evidence>
<name>A0A5C6E2J6_9BACT</name>
<dbReference type="Gene3D" id="3.30.200.20">
    <property type="entry name" value="Phosphorylase Kinase, domain 1"/>
    <property type="match status" value="1"/>
</dbReference>
<dbReference type="EMBL" id="SJPV01000001">
    <property type="protein sequence ID" value="TWU42724.1"/>
    <property type="molecule type" value="Genomic_DNA"/>
</dbReference>
<dbReference type="PROSITE" id="PS00107">
    <property type="entry name" value="PROTEIN_KINASE_ATP"/>
    <property type="match status" value="1"/>
</dbReference>
<evidence type="ECO:0000256" key="1">
    <source>
        <dbReference type="ARBA" id="ARBA00022679"/>
    </source>
</evidence>
<evidence type="ECO:0000313" key="8">
    <source>
        <dbReference type="EMBL" id="TWU42724.1"/>
    </source>
</evidence>
<dbReference type="Proteomes" id="UP000319143">
    <property type="component" value="Unassembled WGS sequence"/>
</dbReference>
<feature type="domain" description="Protein kinase" evidence="7">
    <location>
        <begin position="88"/>
        <end position="348"/>
    </location>
</feature>
<feature type="transmembrane region" description="Helical" evidence="6">
    <location>
        <begin position="685"/>
        <end position="702"/>
    </location>
</feature>
<feature type="transmembrane region" description="Helical" evidence="6">
    <location>
        <begin position="784"/>
        <end position="808"/>
    </location>
</feature>
<keyword evidence="4 5" id="KW-0067">ATP-binding</keyword>
<dbReference type="PROSITE" id="PS50011">
    <property type="entry name" value="PROTEIN_KINASE_DOM"/>
    <property type="match status" value="1"/>
</dbReference>
<dbReference type="InterPro" id="IPR017441">
    <property type="entry name" value="Protein_kinase_ATP_BS"/>
</dbReference>
<evidence type="ECO:0000256" key="5">
    <source>
        <dbReference type="PROSITE-ProRule" id="PRU10141"/>
    </source>
</evidence>
<feature type="binding site" evidence="5">
    <location>
        <position position="117"/>
    </location>
    <ligand>
        <name>ATP</name>
        <dbReference type="ChEBI" id="CHEBI:30616"/>
    </ligand>
</feature>
<dbReference type="RefSeq" id="WP_146524724.1">
    <property type="nucleotide sequence ID" value="NZ_SJPV01000001.1"/>
</dbReference>
<dbReference type="GO" id="GO:0005524">
    <property type="term" value="F:ATP binding"/>
    <property type="evidence" value="ECO:0007669"/>
    <property type="project" value="UniProtKB-UniRule"/>
</dbReference>
<dbReference type="Gene3D" id="1.10.510.10">
    <property type="entry name" value="Transferase(Phosphotransferase) domain 1"/>
    <property type="match status" value="1"/>
</dbReference>